<keyword evidence="3" id="KW-1185">Reference proteome</keyword>
<feature type="domain" description="Peptidase M20 dimerisation" evidence="1">
    <location>
        <begin position="187"/>
        <end position="279"/>
    </location>
</feature>
<evidence type="ECO:0000259" key="1">
    <source>
        <dbReference type="Pfam" id="PF07687"/>
    </source>
</evidence>
<comment type="caution">
    <text evidence="2">The sequence shown here is derived from an EMBL/GenBank/DDBJ whole genome shotgun (WGS) entry which is preliminary data.</text>
</comment>
<dbReference type="PANTHER" id="PTHR11014">
    <property type="entry name" value="PEPTIDASE M20 FAMILY MEMBER"/>
    <property type="match status" value="1"/>
</dbReference>
<dbReference type="Gene3D" id="3.30.70.360">
    <property type="match status" value="1"/>
</dbReference>
<dbReference type="Gene3D" id="3.40.630.10">
    <property type="entry name" value="Zn peptidases"/>
    <property type="match status" value="1"/>
</dbReference>
<sequence>MSNEQELLSAASLASRLSDIRRELHRYPELSNEEFETTARIRRWLEAADIRIADYPLRTGIVAEIGGQNGGPIIALRADIDALPIQEETELPFASAIPGVMHACGHDFHTASILGAAYLLKAREAELTGTVRLLFQPAEEKAAGARRVVESGALEGVRAVFGLHNKPDLPIGTIGIKGGPLMAAADGFVVEVEGKGSHAAVPSAGNDPIVTAAHIVTALQSIVSRNVNALDSAVISVTKLHSGTAWNIIPEKAVLDGTVRTFDEEVRRLVLRRFDQVVQGVAAAFDTKASVRWIEGPPPVSNDEALAALAWKEAEELGLLPIVPVPSPAGEDFAVYQQHVPGLFVFLGTEGPHEWHHPAFDLDERALPIAADFFAGIAVRALAGLAAQDAAVVGSGEGAVLG</sequence>
<evidence type="ECO:0000313" key="2">
    <source>
        <dbReference type="EMBL" id="MBD3921578.1"/>
    </source>
</evidence>
<dbReference type="InterPro" id="IPR036264">
    <property type="entry name" value="Bact_exopeptidase_dim_dom"/>
</dbReference>
<name>A0ABR8N049_9BACL</name>
<dbReference type="RefSeq" id="WP_191205873.1">
    <property type="nucleotide sequence ID" value="NZ_JACXZA010000006.1"/>
</dbReference>
<accession>A0ABR8N049</accession>
<dbReference type="SUPFAM" id="SSF53187">
    <property type="entry name" value="Zn-dependent exopeptidases"/>
    <property type="match status" value="1"/>
</dbReference>
<dbReference type="Pfam" id="PF07687">
    <property type="entry name" value="M20_dimer"/>
    <property type="match status" value="1"/>
</dbReference>
<dbReference type="PANTHER" id="PTHR11014:SF63">
    <property type="entry name" value="METALLOPEPTIDASE, PUTATIVE (AFU_ORTHOLOGUE AFUA_6G09600)-RELATED"/>
    <property type="match status" value="1"/>
</dbReference>
<dbReference type="InterPro" id="IPR002933">
    <property type="entry name" value="Peptidase_M20"/>
</dbReference>
<dbReference type="Pfam" id="PF01546">
    <property type="entry name" value="Peptidase_M20"/>
    <property type="match status" value="1"/>
</dbReference>
<protein>
    <submittedName>
        <fullName evidence="2">Amidohydrolase</fullName>
    </submittedName>
</protein>
<dbReference type="Proteomes" id="UP000609346">
    <property type="component" value="Unassembled WGS sequence"/>
</dbReference>
<proteinExistence type="predicted"/>
<dbReference type="SUPFAM" id="SSF55031">
    <property type="entry name" value="Bacterial exopeptidase dimerisation domain"/>
    <property type="match status" value="1"/>
</dbReference>
<gene>
    <name evidence="2" type="ORF">H8B09_22610</name>
</gene>
<dbReference type="EMBL" id="JACXZA010000006">
    <property type="protein sequence ID" value="MBD3921578.1"/>
    <property type="molecule type" value="Genomic_DNA"/>
</dbReference>
<dbReference type="InterPro" id="IPR011650">
    <property type="entry name" value="Peptidase_M20_dimer"/>
</dbReference>
<reference evidence="2 3" key="1">
    <citation type="submission" date="2020-09" db="EMBL/GenBank/DDBJ databases">
        <title>Paenibacillus sp. strain PR3 16S rRNA gene Genome sequencing and assembly.</title>
        <authorList>
            <person name="Kim J."/>
        </authorList>
    </citation>
    <scope>NUCLEOTIDE SEQUENCE [LARGE SCALE GENOMIC DNA]</scope>
    <source>
        <strain evidence="2 3">PR3</strain>
    </source>
</reference>
<dbReference type="NCBIfam" id="TIGR01891">
    <property type="entry name" value="amidohydrolases"/>
    <property type="match status" value="1"/>
</dbReference>
<dbReference type="InterPro" id="IPR017439">
    <property type="entry name" value="Amidohydrolase"/>
</dbReference>
<dbReference type="PIRSF" id="PIRSF005962">
    <property type="entry name" value="Pept_M20D_amidohydro"/>
    <property type="match status" value="1"/>
</dbReference>
<evidence type="ECO:0000313" key="3">
    <source>
        <dbReference type="Proteomes" id="UP000609346"/>
    </source>
</evidence>
<organism evidence="2 3">
    <name type="scientific">Paenibacillus terricola</name>
    <dbReference type="NCBI Taxonomy" id="2763503"/>
    <lineage>
        <taxon>Bacteria</taxon>
        <taxon>Bacillati</taxon>
        <taxon>Bacillota</taxon>
        <taxon>Bacilli</taxon>
        <taxon>Bacillales</taxon>
        <taxon>Paenibacillaceae</taxon>
        <taxon>Paenibacillus</taxon>
    </lineage>
</organism>